<gene>
    <name evidence="2" type="ORF">MTR66_15300</name>
</gene>
<accession>A0ABT0BT02</accession>
<organism evidence="2 3">
    <name type="scientific">Novosphingobium beihaiensis</name>
    <dbReference type="NCBI Taxonomy" id="2930389"/>
    <lineage>
        <taxon>Bacteria</taxon>
        <taxon>Pseudomonadati</taxon>
        <taxon>Pseudomonadota</taxon>
        <taxon>Alphaproteobacteria</taxon>
        <taxon>Sphingomonadales</taxon>
        <taxon>Sphingomonadaceae</taxon>
        <taxon>Novosphingobium</taxon>
    </lineage>
</organism>
<evidence type="ECO:0000313" key="2">
    <source>
        <dbReference type="EMBL" id="MCJ2188180.1"/>
    </source>
</evidence>
<dbReference type="Proteomes" id="UP001202281">
    <property type="component" value="Unassembled WGS sequence"/>
</dbReference>
<dbReference type="PROSITE" id="PS51257">
    <property type="entry name" value="PROKAR_LIPOPROTEIN"/>
    <property type="match status" value="1"/>
</dbReference>
<dbReference type="EMBL" id="JALHLG010000026">
    <property type="protein sequence ID" value="MCJ2188180.1"/>
    <property type="molecule type" value="Genomic_DNA"/>
</dbReference>
<evidence type="ECO:0000313" key="3">
    <source>
        <dbReference type="Proteomes" id="UP001202281"/>
    </source>
</evidence>
<dbReference type="RefSeq" id="WP_243922595.1">
    <property type="nucleotide sequence ID" value="NZ_JALHLG010000026.1"/>
</dbReference>
<protein>
    <recommendedName>
        <fullName evidence="4">Lipoprotein</fullName>
    </recommendedName>
</protein>
<proteinExistence type="predicted"/>
<keyword evidence="3" id="KW-1185">Reference proteome</keyword>
<name>A0ABT0BT02_9SPHN</name>
<sequence length="220" mass="23024">MNARRLTATVLCSAAAMTALSGCAKKGEIVVDSGVGITAVRSKCPAVGIPDYTGDVTLFAKPGDKTAANIDVVASMTDVRTQCNQDAGDKVFAQVSFQVQARRNNTSGARQVTLPYFVTVLQGGTAVISKRVGNVTLNFADGEARAQAAGSGSVYIDRAAATLPDDIRERITRKRKAGDADAAVDPLADPKVKAAVARASFEVLVGFQLNEDQLAYNATR</sequence>
<evidence type="ECO:0008006" key="4">
    <source>
        <dbReference type="Google" id="ProtNLM"/>
    </source>
</evidence>
<keyword evidence="1" id="KW-0732">Signal</keyword>
<comment type="caution">
    <text evidence="2">The sequence shown here is derived from an EMBL/GenBank/DDBJ whole genome shotgun (WGS) entry which is preliminary data.</text>
</comment>
<evidence type="ECO:0000256" key="1">
    <source>
        <dbReference type="SAM" id="SignalP"/>
    </source>
</evidence>
<feature type="chain" id="PRO_5045445665" description="Lipoprotein" evidence="1">
    <location>
        <begin position="22"/>
        <end position="220"/>
    </location>
</feature>
<reference evidence="2 3" key="1">
    <citation type="submission" date="2022-04" db="EMBL/GenBank/DDBJ databases">
        <title>Identification of a novel bacterium isolated from mangrove sediments.</title>
        <authorList>
            <person name="Pan X."/>
        </authorList>
    </citation>
    <scope>NUCLEOTIDE SEQUENCE [LARGE SCALE GENOMIC DNA]</scope>
    <source>
        <strain evidence="2 3">B2638</strain>
    </source>
</reference>
<feature type="signal peptide" evidence="1">
    <location>
        <begin position="1"/>
        <end position="21"/>
    </location>
</feature>